<evidence type="ECO:0000256" key="6">
    <source>
        <dbReference type="SAM" id="Coils"/>
    </source>
</evidence>
<gene>
    <name evidence="8" type="ordered locus">Hore_14230</name>
</gene>
<keyword evidence="6" id="KW-0175">Coiled coil</keyword>
<evidence type="ECO:0000256" key="3">
    <source>
        <dbReference type="ARBA" id="ARBA00022960"/>
    </source>
</evidence>
<dbReference type="AlphaFoldDB" id="B8CY03"/>
<dbReference type="InterPro" id="IPR055342">
    <property type="entry name" value="MreC_beta-barrel_core"/>
</dbReference>
<evidence type="ECO:0000313" key="9">
    <source>
        <dbReference type="Proteomes" id="UP000000719"/>
    </source>
</evidence>
<dbReference type="GO" id="GO:0005886">
    <property type="term" value="C:plasma membrane"/>
    <property type="evidence" value="ECO:0007669"/>
    <property type="project" value="TreeGrafter"/>
</dbReference>
<keyword evidence="9" id="KW-1185">Reference proteome</keyword>
<reference evidence="8 9" key="1">
    <citation type="journal article" date="2009" name="PLoS ONE">
        <title>Genome analysis of the anaerobic thermohalophilic bacterium Halothermothrix orenii.</title>
        <authorList>
            <person name="Mavromatis K."/>
            <person name="Ivanova N."/>
            <person name="Anderson I."/>
            <person name="Lykidis A."/>
            <person name="Hooper S.D."/>
            <person name="Sun H."/>
            <person name="Kunin V."/>
            <person name="Lapidus A."/>
            <person name="Hugenholtz P."/>
            <person name="Patel B."/>
            <person name="Kyrpides N.C."/>
        </authorList>
    </citation>
    <scope>NUCLEOTIDE SEQUENCE [LARGE SCALE GENOMIC DNA]</scope>
    <source>
        <strain evidence="9">H 168 / OCM 544 / DSM 9562</strain>
    </source>
</reference>
<evidence type="ECO:0000256" key="4">
    <source>
        <dbReference type="ARBA" id="ARBA00032089"/>
    </source>
</evidence>
<feature type="coiled-coil region" evidence="6">
    <location>
        <begin position="69"/>
        <end position="96"/>
    </location>
</feature>
<evidence type="ECO:0000259" key="7">
    <source>
        <dbReference type="Pfam" id="PF04085"/>
    </source>
</evidence>
<dbReference type="STRING" id="373903.Hore_14230"/>
<dbReference type="PANTHER" id="PTHR34138">
    <property type="entry name" value="CELL SHAPE-DETERMINING PROTEIN MREC"/>
    <property type="match status" value="1"/>
</dbReference>
<dbReference type="EMBL" id="CP001098">
    <property type="protein sequence ID" value="ACL70172.1"/>
    <property type="molecule type" value="Genomic_DNA"/>
</dbReference>
<comment type="function">
    <text evidence="5">Involved in formation and maintenance of cell shape.</text>
</comment>
<dbReference type="HOGENOM" id="CLU_042663_1_1_9"/>
<evidence type="ECO:0000313" key="8">
    <source>
        <dbReference type="EMBL" id="ACL70172.1"/>
    </source>
</evidence>
<dbReference type="NCBIfam" id="TIGR00219">
    <property type="entry name" value="mreC"/>
    <property type="match status" value="1"/>
</dbReference>
<keyword evidence="3 5" id="KW-0133">Cell shape</keyword>
<dbReference type="PANTHER" id="PTHR34138:SF1">
    <property type="entry name" value="CELL SHAPE-DETERMINING PROTEIN MREC"/>
    <property type="match status" value="1"/>
</dbReference>
<evidence type="ECO:0000256" key="1">
    <source>
        <dbReference type="ARBA" id="ARBA00009369"/>
    </source>
</evidence>
<sequence length="275" mass="30744">MNKRTFSISISIILVLFVTSLGIINFTGVDIPYLNWLQVGTHNLISPIVNYITGICDSIQEYWNGIMNVKQLINENKGLEKKVANLERQLLVLKFMARENQRLRELLSFKEFVPYKTLGAGVIGYSPSPWKEKIIINRGSRDGIKPNMPVISYNGILVGRVDYVATNSSQVLLVSSPEFVVGGIVQRPESRAIGLVKGQLNEEGINLMDNLSWDADIKKGDLILTSGLSNRYPKGIPIGEVIKVEPDNFGLSQKARVELFLNLHTIEEVLVITDF</sequence>
<dbReference type="KEGG" id="hor:Hore_14230"/>
<dbReference type="Gene3D" id="2.40.10.340">
    <property type="entry name" value="Rod shape-determining protein MreC, domain 1"/>
    <property type="match status" value="1"/>
</dbReference>
<dbReference type="GO" id="GO:0008360">
    <property type="term" value="P:regulation of cell shape"/>
    <property type="evidence" value="ECO:0007669"/>
    <property type="project" value="UniProtKB-KW"/>
</dbReference>
<dbReference type="OrthoDB" id="9792313at2"/>
<dbReference type="InterPro" id="IPR042177">
    <property type="entry name" value="Cell/Rod_1"/>
</dbReference>
<dbReference type="eggNOG" id="COG1792">
    <property type="taxonomic scope" value="Bacteria"/>
</dbReference>
<dbReference type="InterPro" id="IPR007221">
    <property type="entry name" value="MreC"/>
</dbReference>
<dbReference type="PIRSF" id="PIRSF038471">
    <property type="entry name" value="MreC"/>
    <property type="match status" value="1"/>
</dbReference>
<organism evidence="8 9">
    <name type="scientific">Halothermothrix orenii (strain H 168 / OCM 544 / DSM 9562)</name>
    <dbReference type="NCBI Taxonomy" id="373903"/>
    <lineage>
        <taxon>Bacteria</taxon>
        <taxon>Bacillati</taxon>
        <taxon>Bacillota</taxon>
        <taxon>Clostridia</taxon>
        <taxon>Halanaerobiales</taxon>
        <taxon>Halothermotrichaceae</taxon>
        <taxon>Halothermothrix</taxon>
    </lineage>
</organism>
<name>B8CY03_HALOH</name>
<accession>B8CY03</accession>
<proteinExistence type="inferred from homology"/>
<evidence type="ECO:0000256" key="5">
    <source>
        <dbReference type="PIRNR" id="PIRNR038471"/>
    </source>
</evidence>
<dbReference type="Proteomes" id="UP000000719">
    <property type="component" value="Chromosome"/>
</dbReference>
<dbReference type="Gene3D" id="2.40.10.350">
    <property type="entry name" value="Rod shape-determining protein MreC, domain 2"/>
    <property type="match status" value="1"/>
</dbReference>
<dbReference type="InterPro" id="IPR042175">
    <property type="entry name" value="Cell/Rod_MreC_2"/>
</dbReference>
<dbReference type="RefSeq" id="WP_012636355.1">
    <property type="nucleotide sequence ID" value="NC_011899.1"/>
</dbReference>
<dbReference type="Pfam" id="PF04085">
    <property type="entry name" value="MreC"/>
    <property type="match status" value="1"/>
</dbReference>
<evidence type="ECO:0000256" key="2">
    <source>
        <dbReference type="ARBA" id="ARBA00013855"/>
    </source>
</evidence>
<feature type="domain" description="Rod shape-determining protein MreC beta-barrel core" evidence="7">
    <location>
        <begin position="122"/>
        <end position="272"/>
    </location>
</feature>
<comment type="similarity">
    <text evidence="1 5">Belongs to the MreC family.</text>
</comment>
<protein>
    <recommendedName>
        <fullName evidence="2 5">Cell shape-determining protein MreC</fullName>
    </recommendedName>
    <alternativeName>
        <fullName evidence="4 5">Cell shape protein MreC</fullName>
    </alternativeName>
</protein>